<dbReference type="EMBL" id="KQ001646">
    <property type="protein sequence ID" value="KJP90132.1"/>
    <property type="molecule type" value="Genomic_DNA"/>
</dbReference>
<proteinExistence type="predicted"/>
<dbReference type="GeneID" id="24265615"/>
<accession>A0A0D9QTG9</accession>
<evidence type="ECO:0008006" key="6">
    <source>
        <dbReference type="Google" id="ProtNLM"/>
    </source>
</evidence>
<feature type="compositionally biased region" description="Basic and acidic residues" evidence="1">
    <location>
        <begin position="80"/>
        <end position="92"/>
    </location>
</feature>
<evidence type="ECO:0000256" key="2">
    <source>
        <dbReference type="SAM" id="Phobius"/>
    </source>
</evidence>
<keyword evidence="2" id="KW-0812">Transmembrane</keyword>
<name>A0A0D9QTG9_PLAFR</name>
<dbReference type="OMA" id="MDPMTRK"/>
<feature type="signal peptide" evidence="3">
    <location>
        <begin position="1"/>
        <end position="23"/>
    </location>
</feature>
<dbReference type="Proteomes" id="UP000054561">
    <property type="component" value="Unassembled WGS sequence"/>
</dbReference>
<dbReference type="VEuPathDB" id="PlasmoDB:AK88_00301"/>
<sequence>MYRILFVNIFLFTLSAWILQASGNGKGLSHNVNNGGKNGQNGLQLRVPRLLSVNDLYSEVDGGSVETLPDLGENEENEEKEVKEERNERTQRTHELNLNSFDSNESLELDPDLETFKAYMRYVAKSDKSYKEKFDDTKEYMNNMDPVTRKKIKKEIKDKAKESKRTKHRKKCMKMHGTCQNMYNDLQNNEYRMLSLIRKMEKKMSNRSFLAGALSAMLAIFLIPLEICFFSALIFVMVISVILLLLGKI</sequence>
<keyword evidence="5" id="KW-1185">Reference proteome</keyword>
<feature type="region of interest" description="Disordered" evidence="1">
    <location>
        <begin position="62"/>
        <end position="92"/>
    </location>
</feature>
<evidence type="ECO:0000256" key="1">
    <source>
        <dbReference type="SAM" id="MobiDB-lite"/>
    </source>
</evidence>
<evidence type="ECO:0000313" key="4">
    <source>
        <dbReference type="EMBL" id="KJP90132.1"/>
    </source>
</evidence>
<feature type="transmembrane region" description="Helical" evidence="2">
    <location>
        <begin position="213"/>
        <end position="246"/>
    </location>
</feature>
<evidence type="ECO:0000256" key="3">
    <source>
        <dbReference type="SAM" id="SignalP"/>
    </source>
</evidence>
<dbReference type="OrthoDB" id="386996at2759"/>
<dbReference type="RefSeq" id="XP_012333375.1">
    <property type="nucleotide sequence ID" value="XM_012477952.1"/>
</dbReference>
<keyword evidence="3" id="KW-0732">Signal</keyword>
<reference evidence="4 5" key="1">
    <citation type="submission" date="2014-03" db="EMBL/GenBank/DDBJ databases">
        <title>The Genome Sequence of Plasmodium fragile nilgiri.</title>
        <authorList>
            <consortium name="The Broad Institute Genomics Platform"/>
            <consortium name="The Broad Institute Genome Sequencing Center for Infectious Disease"/>
            <person name="Neafsey D."/>
            <person name="Duraisingh M."/>
            <person name="Young S.K."/>
            <person name="Zeng Q."/>
            <person name="Gargeya S."/>
            <person name="Abouelleil A."/>
            <person name="Alvarado L."/>
            <person name="Chapman S.B."/>
            <person name="Gainer-Dewar J."/>
            <person name="Goldberg J."/>
            <person name="Griggs A."/>
            <person name="Gujja S."/>
            <person name="Hansen M."/>
            <person name="Howarth C."/>
            <person name="Imamovic A."/>
            <person name="Larimer J."/>
            <person name="Pearson M."/>
            <person name="Poon T.W."/>
            <person name="Priest M."/>
            <person name="Roberts A."/>
            <person name="Saif S."/>
            <person name="Shea T."/>
            <person name="Sykes S."/>
            <person name="Wortman J."/>
            <person name="Nusbaum C."/>
            <person name="Birren B."/>
        </authorList>
    </citation>
    <scope>NUCLEOTIDE SEQUENCE [LARGE SCALE GENOMIC DNA]</scope>
    <source>
        <strain evidence="5">nilgiri</strain>
    </source>
</reference>
<keyword evidence="2" id="KW-0472">Membrane</keyword>
<feature type="chain" id="PRO_5002344322" description="Pv-fam-d protein" evidence="3">
    <location>
        <begin position="24"/>
        <end position="249"/>
    </location>
</feature>
<dbReference type="AlphaFoldDB" id="A0A0D9QTG9"/>
<organism evidence="4 5">
    <name type="scientific">Plasmodium fragile</name>
    <dbReference type="NCBI Taxonomy" id="5857"/>
    <lineage>
        <taxon>Eukaryota</taxon>
        <taxon>Sar</taxon>
        <taxon>Alveolata</taxon>
        <taxon>Apicomplexa</taxon>
        <taxon>Aconoidasida</taxon>
        <taxon>Haemosporida</taxon>
        <taxon>Plasmodiidae</taxon>
        <taxon>Plasmodium</taxon>
        <taxon>Plasmodium (Plasmodium)</taxon>
    </lineage>
</organism>
<gene>
    <name evidence="4" type="ORF">AK88_00301</name>
</gene>
<evidence type="ECO:0000313" key="5">
    <source>
        <dbReference type="Proteomes" id="UP000054561"/>
    </source>
</evidence>
<keyword evidence="2" id="KW-1133">Transmembrane helix</keyword>
<protein>
    <recommendedName>
        <fullName evidence="6">Pv-fam-d protein</fullName>
    </recommendedName>
</protein>